<dbReference type="PROSITE" id="PS00122">
    <property type="entry name" value="CARBOXYLESTERASE_B_1"/>
    <property type="match status" value="1"/>
</dbReference>
<comment type="similarity">
    <text evidence="1 3">Belongs to the type-B carboxylesterase/lipase family.</text>
</comment>
<keyword evidence="2 3" id="KW-0378">Hydrolase</keyword>
<evidence type="ECO:0000256" key="1">
    <source>
        <dbReference type="ARBA" id="ARBA00005964"/>
    </source>
</evidence>
<dbReference type="InterPro" id="IPR029058">
    <property type="entry name" value="AB_hydrolase_fold"/>
</dbReference>
<evidence type="ECO:0000313" key="6">
    <source>
        <dbReference type="EMBL" id="KAJ8463679.1"/>
    </source>
</evidence>
<dbReference type="Gene3D" id="3.40.50.1820">
    <property type="entry name" value="alpha/beta hydrolase"/>
    <property type="match status" value="1"/>
</dbReference>
<feature type="domain" description="Carboxylesterase type B" evidence="5">
    <location>
        <begin position="190"/>
        <end position="666"/>
    </location>
</feature>
<proteinExistence type="inferred from homology"/>
<gene>
    <name evidence="6" type="ORF">ONZ51_g10100</name>
</gene>
<keyword evidence="7" id="KW-1185">Reference proteome</keyword>
<dbReference type="Proteomes" id="UP001215151">
    <property type="component" value="Unassembled WGS sequence"/>
</dbReference>
<dbReference type="AlphaFoldDB" id="A0AAD7TK48"/>
<evidence type="ECO:0000256" key="4">
    <source>
        <dbReference type="SAM" id="MobiDB-lite"/>
    </source>
</evidence>
<reference evidence="6" key="1">
    <citation type="submission" date="2022-11" db="EMBL/GenBank/DDBJ databases">
        <title>Genome Sequence of Cubamyces cubensis.</title>
        <authorList>
            <person name="Buettner E."/>
        </authorList>
    </citation>
    <scope>NUCLEOTIDE SEQUENCE</scope>
    <source>
        <strain evidence="6">MPL-01</strain>
    </source>
</reference>
<accession>A0AAD7TK48</accession>
<evidence type="ECO:0000313" key="7">
    <source>
        <dbReference type="Proteomes" id="UP001215151"/>
    </source>
</evidence>
<comment type="caution">
    <text evidence="6">The sequence shown here is derived from an EMBL/GenBank/DDBJ whole genome shotgun (WGS) entry which is preliminary data.</text>
</comment>
<dbReference type="EC" id="3.1.1.-" evidence="3"/>
<dbReference type="PANTHER" id="PTHR45570">
    <property type="entry name" value="CARBOXYLIC ESTER HYDROLASE"/>
    <property type="match status" value="1"/>
</dbReference>
<dbReference type="Pfam" id="PF00135">
    <property type="entry name" value="COesterase"/>
    <property type="match status" value="1"/>
</dbReference>
<evidence type="ECO:0000259" key="5">
    <source>
        <dbReference type="Pfam" id="PF00135"/>
    </source>
</evidence>
<name>A0AAD7TK48_9APHY</name>
<dbReference type="PANTHER" id="PTHR45570:SF1">
    <property type="entry name" value="CARBOXYLIC ESTER HYDROLASE"/>
    <property type="match status" value="1"/>
</dbReference>
<feature type="region of interest" description="Disordered" evidence="4">
    <location>
        <begin position="21"/>
        <end position="45"/>
    </location>
</feature>
<dbReference type="GO" id="GO:0016787">
    <property type="term" value="F:hydrolase activity"/>
    <property type="evidence" value="ECO:0007669"/>
    <property type="project" value="UniProtKB-KW"/>
</dbReference>
<dbReference type="InterPro" id="IPR019826">
    <property type="entry name" value="Carboxylesterase_B_AS"/>
</dbReference>
<sequence>MAAVARHGQVALFLSRYEREEREDESTRTSHSQNKGVAVNGPLHGRHCSPYSQNAGTARASHALLFLTVIHLPLSVSFLEPWIPSRLLAGPAALTYKTLRSSSRDLRQPLFALLDFGLFQLGTLLPILSHRIDMVGFQSLVIPLLLASWATAHPVPINFPPYRWKSELCKLSPRLAKILCPRDTPTGSVSVSTPIGTAEGTSDDAATRFAVKYASASRFEPPTLATQWELPNGSSDVTALPVPCAQLNSDGDVIGTEDCLSMVLYVPTSISKNSEAPTFMWIHGGSFITGSATDAGLDGSKLAAATNSIVAVIQYRLGALGFLAPSGVHNLAVMDVMAALGFLQKVVPSFGGSSSKITIGGQSSGANMVRALLAVPAADSLFQQAILQSDPMDFGFLSTSLHQGLLDIFMQNVNCSTTDTSCINALTLDDVMSSQNVILDMAADSELDPAVGASEPMRPVRDGQLITTTLDSTSTFPRVSKPVIVSTVRNEAGPTIYGGFTDLVNDSFYEQLVFLTFGNPRTDRILETAVYAVSPNVDGQEADQRPQLEELGTDQIWRCASWAFARNWVANGGKAYVGEYLVGATYPGNDEVPFCTSGGAVCHQDDIEIVFGTVPNPNAAQSALIKEMQARYSNFLHNGNPNAIGYAAWNVAGTDNVNAINLGAPGMATVGACNTSYWGNFVQFDYQVFDL</sequence>
<dbReference type="EMBL" id="JAPEVG010000378">
    <property type="protein sequence ID" value="KAJ8463679.1"/>
    <property type="molecule type" value="Genomic_DNA"/>
</dbReference>
<protein>
    <recommendedName>
        <fullName evidence="3">Carboxylic ester hydrolase</fullName>
        <ecNumber evidence="3">3.1.1.-</ecNumber>
    </recommendedName>
</protein>
<organism evidence="6 7">
    <name type="scientific">Trametes cubensis</name>
    <dbReference type="NCBI Taxonomy" id="1111947"/>
    <lineage>
        <taxon>Eukaryota</taxon>
        <taxon>Fungi</taxon>
        <taxon>Dikarya</taxon>
        <taxon>Basidiomycota</taxon>
        <taxon>Agaricomycotina</taxon>
        <taxon>Agaricomycetes</taxon>
        <taxon>Polyporales</taxon>
        <taxon>Polyporaceae</taxon>
        <taxon>Trametes</taxon>
    </lineage>
</organism>
<dbReference type="SUPFAM" id="SSF53474">
    <property type="entry name" value="alpha/beta-Hydrolases"/>
    <property type="match status" value="1"/>
</dbReference>
<evidence type="ECO:0000256" key="3">
    <source>
        <dbReference type="RuleBase" id="RU361235"/>
    </source>
</evidence>
<dbReference type="InterPro" id="IPR002018">
    <property type="entry name" value="CarbesteraseB"/>
</dbReference>
<evidence type="ECO:0000256" key="2">
    <source>
        <dbReference type="ARBA" id="ARBA00022801"/>
    </source>
</evidence>